<dbReference type="InterPro" id="IPR011604">
    <property type="entry name" value="PDDEXK-like_dom_sf"/>
</dbReference>
<dbReference type="STRING" id="1231392.OCGS_1527"/>
<protein>
    <recommendedName>
        <fullName evidence="1">PD-(D/E)XK endonuclease-like domain-containing protein</fullName>
    </recommendedName>
</protein>
<dbReference type="Proteomes" id="UP000006765">
    <property type="component" value="Unassembled WGS sequence"/>
</dbReference>
<dbReference type="eggNOG" id="COG2887">
    <property type="taxonomic scope" value="Bacteria"/>
</dbReference>
<dbReference type="InterPro" id="IPR038726">
    <property type="entry name" value="PDDEXK_AddAB-type"/>
</dbReference>
<dbReference type="PATRIC" id="fig|1231392.3.peg.1533"/>
<dbReference type="InterPro" id="IPR014153">
    <property type="entry name" value="Ds_break_AddB"/>
</dbReference>
<sequence>MGSASQVACAMLNPGDPHVYGLPPGADFPADLIAGLADRLTDAPDDWARVEIFVNTRRMQRRIRELFAAGPPRLLPRLRLVTDIASDPAADIAPPVSPLRRRLELAQLVSALVEADPGLAPRAAVQDLADSLAAILDEMQGEGVPLEALADLDVSDLSGHWDRSLRFIRLVGRYLDPDAPPDPEARQRRAIERLAMRWRADPPRHPVIVAGSTGSRGATSLLMQAVADLPQGALILPGYDFCLPPSIWATLDDTTAEDHPQYRYAALMRRLGIAPEGIGRWTPTDPRPRRNRLISLALRPAPVTDQWRSEGAGLPDLTDCTAGLSLMEAPDARTEALAIALALRHAAEEGRTAALVTPDRDLTRRVTAALDRWEIEPDDSAGRPLAQSAPGRLLRHVAHAAGRDLTSEDLLVLLKHPLTHTGAERGEHLRHTRDLELWLRRRGPAFLRPATLADWQPDPDPQLAGWIAWLAGAMDTLADPRPRSLPDWVERHIALTETLAAGCGAAGSGELWLEAAGIRAAETMTDLRAAADAGGDHTPAAYAALIDTLLQGVEVRDPVRPRPDIAIWGTLEARVQGADLVILAGLNEGVWPEAPAPDPWLNRAMRRAAGLLLPERRIGLSAHDFQQAAAAPRVIFSRARRDAEAETVMSRWLNRLTNLISGLPARNGPEALAAMRSRGEQWLSMARRIESVPHRLPPAPRPAPRPPVASRPTRLSITDIERLRRDPYAVYARHVLRLRPLDPLRQDPGAALRGTVVHEIFERFVKDGVAPDDPAAASLLIGIADDVLQAQVAWPAARRVWRARLERTVPFFLATELNRRRNAAPHAIERSGEWPVPGTGVTLTGKADRIDLRDDATLAIYDYKTSAPPSDKEVQHFARQLLLEGLMAEAGAFDGLPAGRVSELAYIGVGTSPKVVRISWRDGVYWPERVLTELCELLNAYRDGAQGYMARRAPKNVAYAGDYDDLSRFGEWSDSDAPFAQDVP</sequence>
<dbReference type="InterPro" id="IPR011335">
    <property type="entry name" value="Restrct_endonuc-II-like"/>
</dbReference>
<evidence type="ECO:0000259" key="1">
    <source>
        <dbReference type="Pfam" id="PF12705"/>
    </source>
</evidence>
<dbReference type="eggNOG" id="COG3893">
    <property type="taxonomic scope" value="Bacteria"/>
</dbReference>
<dbReference type="SUPFAM" id="SSF52980">
    <property type="entry name" value="Restriction endonuclease-like"/>
    <property type="match status" value="1"/>
</dbReference>
<reference evidence="2 3" key="1">
    <citation type="journal article" date="2012" name="J. Bacteriol.">
        <title>Draft Genome Sequence of Oceaniovalibus guishaninsula JLT2003T.</title>
        <authorList>
            <person name="Tang K."/>
            <person name="Liu K."/>
            <person name="Jiao N."/>
        </authorList>
    </citation>
    <scope>NUCLEOTIDE SEQUENCE [LARGE SCALE GENOMIC DNA]</scope>
    <source>
        <strain evidence="2 3">JLT2003</strain>
    </source>
</reference>
<comment type="caution">
    <text evidence="2">The sequence shown here is derived from an EMBL/GenBank/DDBJ whole genome shotgun (WGS) entry which is preliminary data.</text>
</comment>
<dbReference type="EMBL" id="AMGO01000021">
    <property type="protein sequence ID" value="EKE44689.1"/>
    <property type="molecule type" value="Genomic_DNA"/>
</dbReference>
<gene>
    <name evidence="2" type="ORF">OCGS_1527</name>
</gene>
<keyword evidence="3" id="KW-1185">Reference proteome</keyword>
<dbReference type="InterPro" id="IPR027417">
    <property type="entry name" value="P-loop_NTPase"/>
</dbReference>
<evidence type="ECO:0000313" key="2">
    <source>
        <dbReference type="EMBL" id="EKE44689.1"/>
    </source>
</evidence>
<dbReference type="Pfam" id="PF12705">
    <property type="entry name" value="PDDEXK_1"/>
    <property type="match status" value="1"/>
</dbReference>
<dbReference type="SUPFAM" id="SSF52540">
    <property type="entry name" value="P-loop containing nucleoside triphosphate hydrolases"/>
    <property type="match status" value="1"/>
</dbReference>
<accession>K2HP97</accession>
<proteinExistence type="predicted"/>
<evidence type="ECO:0000313" key="3">
    <source>
        <dbReference type="Proteomes" id="UP000006765"/>
    </source>
</evidence>
<dbReference type="Gene3D" id="3.90.320.10">
    <property type="match status" value="1"/>
</dbReference>
<dbReference type="AlphaFoldDB" id="K2HP97"/>
<name>K2HP97_9RHOB</name>
<feature type="domain" description="PD-(D/E)XK endonuclease-like" evidence="1">
    <location>
        <begin position="714"/>
        <end position="944"/>
    </location>
</feature>
<dbReference type="NCBIfam" id="TIGR02786">
    <property type="entry name" value="addB_alphas"/>
    <property type="match status" value="1"/>
</dbReference>
<organism evidence="2 3">
    <name type="scientific">Oceaniovalibus guishaninsula JLT2003</name>
    <dbReference type="NCBI Taxonomy" id="1231392"/>
    <lineage>
        <taxon>Bacteria</taxon>
        <taxon>Pseudomonadati</taxon>
        <taxon>Pseudomonadota</taxon>
        <taxon>Alphaproteobacteria</taxon>
        <taxon>Rhodobacterales</taxon>
        <taxon>Roseobacteraceae</taxon>
        <taxon>Oceaniovalibus</taxon>
    </lineage>
</organism>